<name>A0A1D3JBM3_PLAOA</name>
<protein>
    <submittedName>
        <fullName evidence="2">PIR protein</fullName>
    </submittedName>
</protein>
<evidence type="ECO:0000313" key="3">
    <source>
        <dbReference type="Proteomes" id="UP000242942"/>
    </source>
</evidence>
<dbReference type="InterPro" id="IPR008780">
    <property type="entry name" value="Plasmodium_Vir"/>
</dbReference>
<keyword evidence="1" id="KW-1133">Transmembrane helix</keyword>
<gene>
    <name evidence="2" type="primary">PocGH01_00078200</name>
    <name evidence="2" type="ORF">POCGH01_00078200</name>
</gene>
<dbReference type="EMBL" id="FLRI01000013">
    <property type="protein sequence ID" value="SBT82983.1"/>
    <property type="molecule type" value="Genomic_DNA"/>
</dbReference>
<keyword evidence="1" id="KW-0812">Transmembrane</keyword>
<dbReference type="AlphaFoldDB" id="A0A1D3JBM3"/>
<dbReference type="VEuPathDB" id="PlasmoDB:POWCR01_000181900"/>
<proteinExistence type="predicted"/>
<evidence type="ECO:0000256" key="1">
    <source>
        <dbReference type="SAM" id="Phobius"/>
    </source>
</evidence>
<organism evidence="2 3">
    <name type="scientific">Plasmodium ovale</name>
    <name type="common">malaria parasite P. ovale</name>
    <dbReference type="NCBI Taxonomy" id="36330"/>
    <lineage>
        <taxon>Eukaryota</taxon>
        <taxon>Sar</taxon>
        <taxon>Alveolata</taxon>
        <taxon>Apicomplexa</taxon>
        <taxon>Aconoidasida</taxon>
        <taxon>Haemosporida</taxon>
        <taxon>Plasmodiidae</taxon>
        <taxon>Plasmodium</taxon>
        <taxon>Plasmodium (Plasmodium)</taxon>
    </lineage>
</organism>
<dbReference type="OrthoDB" id="10320547at2759"/>
<keyword evidence="1" id="KW-0472">Membrane</keyword>
<keyword evidence="3" id="KW-1185">Reference proteome</keyword>
<dbReference type="Pfam" id="PF05795">
    <property type="entry name" value="Plasmodium_Vir"/>
    <property type="match status" value="2"/>
</dbReference>
<dbReference type="VEuPathDB" id="PlasmoDB:PocGH01_00078200"/>
<feature type="transmembrane region" description="Helical" evidence="1">
    <location>
        <begin position="257"/>
        <end position="278"/>
    </location>
</feature>
<sequence>MTTPRSRNGFLSELPSFKFYGELNKDISKCFYCHYCDNSSYNFSDEFPKKIFCYHFVKNLKILKDKMSENADLKNMYCNHLIHWIYNKYYNMSLGHGIKISEEFISKLNKLRNIILQGVSGTNDDYCNNLFKNILSYDDIQRRKDFQDYYVNYKFIHQKSTEKNGKCYNFYDYLNSKKDFYVDMVEQCKKDHEKKYCEHINYTECNPQTLINLPECNNEKTRSTNGLDIQADVLEVKDGYRLRYVWETDDYINFSDYRFIILVGLSIWGVILSLFFLYNNTPVGLWIKNFLKKKEIIRRNFDFDVEHDMLSDNSNHMHENLERGQYSVGYYS</sequence>
<reference evidence="2 3" key="1">
    <citation type="submission" date="2016-06" db="EMBL/GenBank/DDBJ databases">
        <authorList>
            <consortium name="Pathogen Informatics"/>
        </authorList>
    </citation>
    <scope>NUCLEOTIDE SEQUENCE [LARGE SCALE GENOMIC DNA]</scope>
    <source>
        <strain evidence="2">PocGH01</strain>
    </source>
</reference>
<accession>A0A1D3JBM3</accession>
<dbReference type="Proteomes" id="UP000242942">
    <property type="component" value="Unassembled WGS sequence"/>
</dbReference>
<evidence type="ECO:0000313" key="2">
    <source>
        <dbReference type="EMBL" id="SBT82983.1"/>
    </source>
</evidence>